<evidence type="ECO:0000256" key="1">
    <source>
        <dbReference type="ARBA" id="ARBA00004196"/>
    </source>
</evidence>
<dbReference type="Pfam" id="PF25876">
    <property type="entry name" value="HH_MFP_RND"/>
    <property type="match status" value="1"/>
</dbReference>
<dbReference type="Gene3D" id="2.40.30.170">
    <property type="match status" value="1"/>
</dbReference>
<reference evidence="10 11" key="1">
    <citation type="submission" date="2018-03" db="EMBL/GenBank/DDBJ databases">
        <title>Adhaeribacter sp. HMF7605 Genome sequencing and assembly.</title>
        <authorList>
            <person name="Kang H."/>
            <person name="Kang J."/>
            <person name="Cha I."/>
            <person name="Kim H."/>
            <person name="Joh K."/>
        </authorList>
    </citation>
    <scope>NUCLEOTIDE SEQUENCE [LARGE SCALE GENOMIC DNA]</scope>
    <source>
        <strain evidence="10 11">HMF7605</strain>
    </source>
</reference>
<accession>A0A2T2YDH4</accession>
<evidence type="ECO:0000256" key="5">
    <source>
        <dbReference type="SAM" id="Phobius"/>
    </source>
</evidence>
<dbReference type="InterPro" id="IPR058624">
    <property type="entry name" value="MdtA-like_HH"/>
</dbReference>
<evidence type="ECO:0000259" key="7">
    <source>
        <dbReference type="Pfam" id="PF25917"/>
    </source>
</evidence>
<dbReference type="Proteomes" id="UP000240357">
    <property type="component" value="Unassembled WGS sequence"/>
</dbReference>
<dbReference type="PANTHER" id="PTHR30469">
    <property type="entry name" value="MULTIDRUG RESISTANCE PROTEIN MDTA"/>
    <property type="match status" value="1"/>
</dbReference>
<dbReference type="GO" id="GO:0015562">
    <property type="term" value="F:efflux transmembrane transporter activity"/>
    <property type="evidence" value="ECO:0007669"/>
    <property type="project" value="TreeGrafter"/>
</dbReference>
<keyword evidence="3" id="KW-0813">Transport</keyword>
<evidence type="ECO:0000259" key="8">
    <source>
        <dbReference type="Pfam" id="PF25954"/>
    </source>
</evidence>
<dbReference type="Gene3D" id="1.10.287.470">
    <property type="entry name" value="Helix hairpin bin"/>
    <property type="match status" value="1"/>
</dbReference>
<dbReference type="OrthoDB" id="9806939at2"/>
<feature type="domain" description="Multidrug resistance protein MdtA-like barrel-sandwich hybrid" evidence="7">
    <location>
        <begin position="86"/>
        <end position="205"/>
    </location>
</feature>
<keyword evidence="5" id="KW-0812">Transmembrane</keyword>
<feature type="region of interest" description="Disordered" evidence="4">
    <location>
        <begin position="31"/>
        <end position="54"/>
    </location>
</feature>
<dbReference type="RefSeq" id="WP_106928318.1">
    <property type="nucleotide sequence ID" value="NZ_PYFT01000001.1"/>
</dbReference>
<protein>
    <submittedName>
        <fullName evidence="10">Efflux transporter periplasmic adaptor subunit</fullName>
    </submittedName>
</protein>
<evidence type="ECO:0000256" key="3">
    <source>
        <dbReference type="ARBA" id="ARBA00022448"/>
    </source>
</evidence>
<feature type="domain" description="Multidrug resistance protein MdtA-like C-terminal permuted SH3" evidence="9">
    <location>
        <begin position="297"/>
        <end position="355"/>
    </location>
</feature>
<dbReference type="Pfam" id="PF25954">
    <property type="entry name" value="Beta-barrel_RND_2"/>
    <property type="match status" value="1"/>
</dbReference>
<comment type="subcellular location">
    <subcellularLocation>
        <location evidence="1">Cell envelope</location>
    </subcellularLocation>
</comment>
<dbReference type="PANTHER" id="PTHR30469:SF36">
    <property type="entry name" value="BLL3903 PROTEIN"/>
    <property type="match status" value="1"/>
</dbReference>
<feature type="transmembrane region" description="Helical" evidence="5">
    <location>
        <begin position="6"/>
        <end position="23"/>
    </location>
</feature>
<dbReference type="GO" id="GO:1990281">
    <property type="term" value="C:efflux pump complex"/>
    <property type="evidence" value="ECO:0007669"/>
    <property type="project" value="TreeGrafter"/>
</dbReference>
<evidence type="ECO:0000313" key="10">
    <source>
        <dbReference type="EMBL" id="PSR53565.1"/>
    </source>
</evidence>
<dbReference type="NCBIfam" id="TIGR01730">
    <property type="entry name" value="RND_mfp"/>
    <property type="match status" value="1"/>
</dbReference>
<dbReference type="AlphaFoldDB" id="A0A2T2YDH4"/>
<keyword evidence="5" id="KW-1133">Transmembrane helix</keyword>
<evidence type="ECO:0000313" key="11">
    <source>
        <dbReference type="Proteomes" id="UP000240357"/>
    </source>
</evidence>
<feature type="domain" description="CusB-like beta-barrel" evidence="8">
    <location>
        <begin position="220"/>
        <end position="290"/>
    </location>
</feature>
<organism evidence="10 11">
    <name type="scientific">Adhaeribacter arboris</name>
    <dbReference type="NCBI Taxonomy" id="2072846"/>
    <lineage>
        <taxon>Bacteria</taxon>
        <taxon>Pseudomonadati</taxon>
        <taxon>Bacteroidota</taxon>
        <taxon>Cytophagia</taxon>
        <taxon>Cytophagales</taxon>
        <taxon>Hymenobacteraceae</taxon>
        <taxon>Adhaeribacter</taxon>
    </lineage>
</organism>
<dbReference type="InterPro" id="IPR058625">
    <property type="entry name" value="MdtA-like_BSH"/>
</dbReference>
<evidence type="ECO:0000259" key="9">
    <source>
        <dbReference type="Pfam" id="PF25967"/>
    </source>
</evidence>
<dbReference type="Gene3D" id="2.40.420.20">
    <property type="match status" value="1"/>
</dbReference>
<dbReference type="InterPro" id="IPR006143">
    <property type="entry name" value="RND_pump_MFP"/>
</dbReference>
<dbReference type="SUPFAM" id="SSF111369">
    <property type="entry name" value="HlyD-like secretion proteins"/>
    <property type="match status" value="1"/>
</dbReference>
<comment type="caution">
    <text evidence="10">The sequence shown here is derived from an EMBL/GenBank/DDBJ whole genome shotgun (WGS) entry which is preliminary data.</text>
</comment>
<dbReference type="Pfam" id="PF25967">
    <property type="entry name" value="RND-MFP_C"/>
    <property type="match status" value="1"/>
</dbReference>
<sequence>MKIKYFVYALLVIGFASLIVYRISANKKQASAGGGPGGAGGNAGAARGPGGPGGARGGMMQVDGIVVQPREFANNLAVTGSIEANEQVQIRGQVSGLIRSISFKEGSNVKAGQVLLKIDDAELRAQLAQAQTRQNLASENAERAAQLFKKEAISREEFDIATADYKTLQAQTQLIQAQLAKTTITAPFSGRIGLRNVSVGGYLTPETIVANLISTDPVKIAFSVPEKYASQVKLNTKLQLTVAGTTKKYTGTVYAIEPAIEATTRTLQLRARAANPNGELLPGSFANIEFPLASIPDALLVPTQAIVPIQNGKKVFVVKNGKAQEVKVNATTRTEKEILITSGLQPGDTVLTTGIMTLKQDAPVKVRITRS</sequence>
<feature type="compositionally biased region" description="Gly residues" evidence="4">
    <location>
        <begin position="32"/>
        <end position="54"/>
    </location>
</feature>
<comment type="similarity">
    <text evidence="2">Belongs to the membrane fusion protein (MFP) (TC 8.A.1) family.</text>
</comment>
<dbReference type="EMBL" id="PYFT01000001">
    <property type="protein sequence ID" value="PSR53565.1"/>
    <property type="molecule type" value="Genomic_DNA"/>
</dbReference>
<keyword evidence="5" id="KW-0472">Membrane</keyword>
<evidence type="ECO:0000259" key="6">
    <source>
        <dbReference type="Pfam" id="PF25876"/>
    </source>
</evidence>
<dbReference type="Gene3D" id="2.40.50.100">
    <property type="match status" value="1"/>
</dbReference>
<evidence type="ECO:0000256" key="4">
    <source>
        <dbReference type="SAM" id="MobiDB-lite"/>
    </source>
</evidence>
<dbReference type="InterPro" id="IPR058792">
    <property type="entry name" value="Beta-barrel_RND_2"/>
</dbReference>
<feature type="domain" description="Multidrug resistance protein MdtA-like alpha-helical hairpin" evidence="6">
    <location>
        <begin position="121"/>
        <end position="183"/>
    </location>
</feature>
<dbReference type="InterPro" id="IPR058627">
    <property type="entry name" value="MdtA-like_C"/>
</dbReference>
<proteinExistence type="inferred from homology"/>
<keyword evidence="11" id="KW-1185">Reference proteome</keyword>
<name>A0A2T2YDH4_9BACT</name>
<dbReference type="Pfam" id="PF25917">
    <property type="entry name" value="BSH_RND"/>
    <property type="match status" value="1"/>
</dbReference>
<evidence type="ECO:0000256" key="2">
    <source>
        <dbReference type="ARBA" id="ARBA00009477"/>
    </source>
</evidence>
<gene>
    <name evidence="10" type="ORF">AHMF7605_08510</name>
</gene>